<keyword evidence="9" id="KW-1185">Reference proteome</keyword>
<feature type="transmembrane region" description="Helical" evidence="6">
    <location>
        <begin position="84"/>
        <end position="108"/>
    </location>
</feature>
<feature type="non-terminal residue" evidence="8">
    <location>
        <position position="1"/>
    </location>
</feature>
<keyword evidence="6" id="KW-0472">Membrane</keyword>
<evidence type="ECO:0000313" key="9">
    <source>
        <dbReference type="Proteomes" id="UP000658642"/>
    </source>
</evidence>
<keyword evidence="4" id="KW-1015">Disulfide bond</keyword>
<evidence type="ECO:0000256" key="4">
    <source>
        <dbReference type="ARBA" id="ARBA00023157"/>
    </source>
</evidence>
<accession>A0A852P733</accession>
<evidence type="ECO:0000256" key="2">
    <source>
        <dbReference type="ARBA" id="ARBA00022525"/>
    </source>
</evidence>
<comment type="subcellular location">
    <subcellularLocation>
        <location evidence="1">Secreted</location>
    </subcellularLocation>
</comment>
<evidence type="ECO:0000259" key="7">
    <source>
        <dbReference type="PROSITE" id="PS51110"/>
    </source>
</evidence>
<feature type="non-terminal residue" evidence="8">
    <location>
        <position position="172"/>
    </location>
</feature>
<protein>
    <submittedName>
        <fullName evidence="8">PSPB protein</fullName>
    </submittedName>
</protein>
<evidence type="ECO:0000256" key="3">
    <source>
        <dbReference type="ARBA" id="ARBA00022729"/>
    </source>
</evidence>
<dbReference type="PROSITE" id="PS51110">
    <property type="entry name" value="SAP_A"/>
    <property type="match status" value="1"/>
</dbReference>
<dbReference type="AlphaFoldDB" id="A0A852P733"/>
<evidence type="ECO:0000256" key="5">
    <source>
        <dbReference type="ARBA" id="ARBA00023180"/>
    </source>
</evidence>
<dbReference type="OrthoDB" id="8889685at2759"/>
<evidence type="ECO:0000256" key="6">
    <source>
        <dbReference type="SAM" id="Phobius"/>
    </source>
</evidence>
<keyword evidence="2" id="KW-0964">Secreted</keyword>
<dbReference type="InterPro" id="IPR003119">
    <property type="entry name" value="SAP_A"/>
</dbReference>
<keyword evidence="6" id="KW-0812">Transmembrane</keyword>
<evidence type="ECO:0000256" key="1">
    <source>
        <dbReference type="ARBA" id="ARBA00004613"/>
    </source>
</evidence>
<organism evidence="8 9">
    <name type="scientific">Atrichornis clamosus</name>
    <dbReference type="NCBI Taxonomy" id="449594"/>
    <lineage>
        <taxon>Eukaryota</taxon>
        <taxon>Metazoa</taxon>
        <taxon>Chordata</taxon>
        <taxon>Craniata</taxon>
        <taxon>Vertebrata</taxon>
        <taxon>Euteleostomi</taxon>
        <taxon>Archelosauria</taxon>
        <taxon>Archosauria</taxon>
        <taxon>Dinosauria</taxon>
        <taxon>Saurischia</taxon>
        <taxon>Theropoda</taxon>
        <taxon>Coelurosauria</taxon>
        <taxon>Aves</taxon>
        <taxon>Neognathae</taxon>
        <taxon>Neoaves</taxon>
        <taxon>Telluraves</taxon>
        <taxon>Australaves</taxon>
        <taxon>Passeriformes</taxon>
        <taxon>Menuridae</taxon>
        <taxon>Atrichornis</taxon>
    </lineage>
</organism>
<gene>
    <name evidence="8" type="primary">Sftpb</name>
    <name evidence="8" type="ORF">ATRCLA_R16062</name>
</gene>
<evidence type="ECO:0000313" key="8">
    <source>
        <dbReference type="EMBL" id="NXY21359.1"/>
    </source>
</evidence>
<dbReference type="GO" id="GO:0005576">
    <property type="term" value="C:extracellular region"/>
    <property type="evidence" value="ECO:0007669"/>
    <property type="project" value="UniProtKB-SubCell"/>
</dbReference>
<dbReference type="EMBL" id="WBMZ01010596">
    <property type="protein sequence ID" value="NXY21359.1"/>
    <property type="molecule type" value="Genomic_DNA"/>
</dbReference>
<comment type="caution">
    <text evidence="8">The sequence shown here is derived from an EMBL/GenBank/DDBJ whole genome shotgun (WGS) entry which is preliminary data.</text>
</comment>
<feature type="domain" description="Saposin A-type" evidence="7">
    <location>
        <begin position="12"/>
        <end position="52"/>
    </location>
</feature>
<name>A0A852P733_9PASS</name>
<proteinExistence type="predicted"/>
<keyword evidence="6" id="KW-1133">Transmembrane helix</keyword>
<sequence>SPGRVLTVAAGLGAPGGGCGVPPSTWCQSWVTALRCGALGRCPHLTQEPSDVDTCALCQQLFSLLHRASNQSAMQVPSGWGTGATVVLVSVTVGICLAVVLAFVQHLLRELQHLMSRQVCARLKLCHREPGGVLAMPVLGVPGAHLQGLPPEALPLPLPLCWLCRSLVARAE</sequence>
<reference evidence="8" key="1">
    <citation type="submission" date="2020-02" db="EMBL/GenBank/DDBJ databases">
        <title>Bird 10,000 Genomes (B10K) Project - Family phase.</title>
        <authorList>
            <person name="Zhang G."/>
        </authorList>
    </citation>
    <scope>NUCLEOTIDE SEQUENCE</scope>
    <source>
        <strain evidence="8">B10K-DU-029-61</strain>
        <tissue evidence="8">Blood</tissue>
    </source>
</reference>
<keyword evidence="3" id="KW-0732">Signal</keyword>
<dbReference type="Proteomes" id="UP000658642">
    <property type="component" value="Unassembled WGS sequence"/>
</dbReference>
<keyword evidence="5" id="KW-0325">Glycoprotein</keyword>